<evidence type="ECO:0000313" key="5">
    <source>
        <dbReference type="Proteomes" id="UP000184368"/>
    </source>
</evidence>
<accession>A0A1M5CKI9</accession>
<dbReference type="GO" id="GO:0004713">
    <property type="term" value="F:protein tyrosine kinase activity"/>
    <property type="evidence" value="ECO:0007669"/>
    <property type="project" value="TreeGrafter"/>
</dbReference>
<evidence type="ECO:0000259" key="3">
    <source>
        <dbReference type="Pfam" id="PF13614"/>
    </source>
</evidence>
<dbReference type="OrthoDB" id="972983at2"/>
<keyword evidence="5" id="KW-1185">Reference proteome</keyword>
<dbReference type="PANTHER" id="PTHR32309">
    <property type="entry name" value="TYROSINE-PROTEIN KINASE"/>
    <property type="match status" value="1"/>
</dbReference>
<evidence type="ECO:0000313" key="4">
    <source>
        <dbReference type="EMBL" id="SHF55295.1"/>
    </source>
</evidence>
<dbReference type="PANTHER" id="PTHR32309:SF13">
    <property type="entry name" value="FERRIC ENTEROBACTIN TRANSPORT PROTEIN FEPE"/>
    <property type="match status" value="1"/>
</dbReference>
<dbReference type="Pfam" id="PF13614">
    <property type="entry name" value="AAA_31"/>
    <property type="match status" value="1"/>
</dbReference>
<dbReference type="EMBL" id="FQUO01000009">
    <property type="protein sequence ID" value="SHF55295.1"/>
    <property type="molecule type" value="Genomic_DNA"/>
</dbReference>
<feature type="transmembrane region" description="Helical" evidence="2">
    <location>
        <begin position="15"/>
        <end position="32"/>
    </location>
</feature>
<dbReference type="InterPro" id="IPR027417">
    <property type="entry name" value="P-loop_NTPase"/>
</dbReference>
<feature type="coiled-coil region" evidence="1">
    <location>
        <begin position="248"/>
        <end position="282"/>
    </location>
</feature>
<evidence type="ECO:0000256" key="1">
    <source>
        <dbReference type="SAM" id="Coils"/>
    </source>
</evidence>
<feature type="domain" description="AAA" evidence="3">
    <location>
        <begin position="544"/>
        <end position="688"/>
    </location>
</feature>
<dbReference type="Gene3D" id="3.40.50.300">
    <property type="entry name" value="P-loop containing nucleotide triphosphate hydrolases"/>
    <property type="match status" value="1"/>
</dbReference>
<dbReference type="AlphaFoldDB" id="A0A1M5CKI9"/>
<keyword evidence="1" id="KW-0175">Coiled coil</keyword>
<organism evidence="4 5">
    <name type="scientific">Cnuella takakiae</name>
    <dbReference type="NCBI Taxonomy" id="1302690"/>
    <lineage>
        <taxon>Bacteria</taxon>
        <taxon>Pseudomonadati</taxon>
        <taxon>Bacteroidota</taxon>
        <taxon>Chitinophagia</taxon>
        <taxon>Chitinophagales</taxon>
        <taxon>Chitinophagaceae</taxon>
        <taxon>Cnuella</taxon>
    </lineage>
</organism>
<sequence>MELAAFFRYLLKYKWILFIVPLITACISFFLTQKLKNNYQSRARIATGIVNREDAILNNNLPESKINQEFNNIIEMMVLKKNLLQVSYKLLQHDLKDNAPYRIPGNTLQEINQKEIPVILSLLQQKIQKGEDLDLTVNSELRLNELLESFEYDYESIRNNLVVYRVNNSDFIDLQFESEDPMLSAFALNTLCQEFIAYHTSTLNQNKNKTIAFLDSVITRKQDTLKKKMQALQAYKVRNGVLDVNDQASTLIAQIADFETKRQEARKNINAYQGAIQSINARFNPNDRRYFESVQAKLNQDIVQTRSRIAAANDDYIKSNFDSRLKTRMDSLQSALSAKINQINDNQNYDPLASKKNLIEEKTNLELSLELAKNSVSSLDAELTRLNGKLYALVPNQAAIKNLQDEVEIYRKDYDALTNKYNQALLDANFTTRLVQVEKSMPGTKLPSKKLLLVILAGAISLGFCIVVLFILFFFDNAVNDAAMLANKSGMTVLGTLPYLNERGFNLTELWEKQPGVQSETQKQLKKELRNIRFEIDQEGNNPKVLTITSLQAGAGKSFIAYNLAQAYRIANKNVLLVDGNFETPELSKLTRTTFYFEDFISNPSSTIIISNQPDAIPVIGNLGSDKSLAELANSDVVGQKIAMLKDLYDVIIIDAPSLDSLNMAREWMVQADKSVIVFQSGEQLSQNKLQVLENLKSENSNLLGWILNKDKSGKHSN</sequence>
<keyword evidence="2" id="KW-0812">Transmembrane</keyword>
<feature type="transmembrane region" description="Helical" evidence="2">
    <location>
        <begin position="451"/>
        <end position="475"/>
    </location>
</feature>
<evidence type="ECO:0000256" key="2">
    <source>
        <dbReference type="SAM" id="Phobius"/>
    </source>
</evidence>
<feature type="coiled-coil region" evidence="1">
    <location>
        <begin position="355"/>
        <end position="420"/>
    </location>
</feature>
<dbReference type="GO" id="GO:0005886">
    <property type="term" value="C:plasma membrane"/>
    <property type="evidence" value="ECO:0007669"/>
    <property type="project" value="TreeGrafter"/>
</dbReference>
<keyword evidence="2" id="KW-1133">Transmembrane helix</keyword>
<name>A0A1M5CKI9_9BACT</name>
<dbReference type="RefSeq" id="WP_073043849.1">
    <property type="nucleotide sequence ID" value="NZ_FQUO01000009.1"/>
</dbReference>
<keyword evidence="2" id="KW-0472">Membrane</keyword>
<gene>
    <name evidence="4" type="ORF">SAMN05444008_109116</name>
</gene>
<dbReference type="InterPro" id="IPR025669">
    <property type="entry name" value="AAA_dom"/>
</dbReference>
<dbReference type="InterPro" id="IPR050445">
    <property type="entry name" value="Bact_polysacc_biosynth/exp"/>
</dbReference>
<dbReference type="SUPFAM" id="SSF52540">
    <property type="entry name" value="P-loop containing nucleoside triphosphate hydrolases"/>
    <property type="match status" value="1"/>
</dbReference>
<dbReference type="STRING" id="1302690.BUE76_08080"/>
<dbReference type="Proteomes" id="UP000184368">
    <property type="component" value="Unassembled WGS sequence"/>
</dbReference>
<reference evidence="4 5" key="1">
    <citation type="submission" date="2016-11" db="EMBL/GenBank/DDBJ databases">
        <authorList>
            <person name="Jaros S."/>
            <person name="Januszkiewicz K."/>
            <person name="Wedrychowicz H."/>
        </authorList>
    </citation>
    <scope>NUCLEOTIDE SEQUENCE [LARGE SCALE GENOMIC DNA]</scope>
    <source>
        <strain evidence="4 5">DSM 26897</strain>
    </source>
</reference>
<proteinExistence type="predicted"/>
<protein>
    <submittedName>
        <fullName evidence="4">Uncharacterized protein involved in exopolysaccharide biosynthesis</fullName>
    </submittedName>
</protein>